<sequence length="64" mass="7129">MAPIMLTINYIRHHLRLLCCFGVRDEDLVAPLGTDPSARGKLAKYYADNNIISPPPPTLKGSRH</sequence>
<dbReference type="AlphaFoldDB" id="N1PNA4"/>
<keyword evidence="2" id="KW-1185">Reference proteome</keyword>
<evidence type="ECO:0000313" key="2">
    <source>
        <dbReference type="Proteomes" id="UP000016933"/>
    </source>
</evidence>
<dbReference type="EMBL" id="KB446539">
    <property type="protein sequence ID" value="EME44398.1"/>
    <property type="molecule type" value="Genomic_DNA"/>
</dbReference>
<dbReference type="HOGENOM" id="CLU_2867624_0_0_1"/>
<evidence type="ECO:0000313" key="1">
    <source>
        <dbReference type="EMBL" id="EME44398.1"/>
    </source>
</evidence>
<dbReference type="Proteomes" id="UP000016933">
    <property type="component" value="Unassembled WGS sequence"/>
</dbReference>
<reference evidence="2" key="1">
    <citation type="journal article" date="2012" name="PLoS Genet.">
        <title>The genomes of the fungal plant pathogens Cladosporium fulvum and Dothistroma septosporum reveal adaptation to different hosts and lifestyles but also signatures of common ancestry.</title>
        <authorList>
            <person name="de Wit P.J.G.M."/>
            <person name="van der Burgt A."/>
            <person name="Oekmen B."/>
            <person name="Stergiopoulos I."/>
            <person name="Abd-Elsalam K.A."/>
            <person name="Aerts A.L."/>
            <person name="Bahkali A.H."/>
            <person name="Beenen H.G."/>
            <person name="Chettri P."/>
            <person name="Cox M.P."/>
            <person name="Datema E."/>
            <person name="de Vries R.P."/>
            <person name="Dhillon B."/>
            <person name="Ganley A.R."/>
            <person name="Griffiths S.A."/>
            <person name="Guo Y."/>
            <person name="Hamelin R.C."/>
            <person name="Henrissat B."/>
            <person name="Kabir M.S."/>
            <person name="Jashni M.K."/>
            <person name="Kema G."/>
            <person name="Klaubauf S."/>
            <person name="Lapidus A."/>
            <person name="Levasseur A."/>
            <person name="Lindquist E."/>
            <person name="Mehrabi R."/>
            <person name="Ohm R.A."/>
            <person name="Owen T.J."/>
            <person name="Salamov A."/>
            <person name="Schwelm A."/>
            <person name="Schijlen E."/>
            <person name="Sun H."/>
            <person name="van den Burg H.A."/>
            <person name="van Ham R.C.H.J."/>
            <person name="Zhang S."/>
            <person name="Goodwin S.B."/>
            <person name="Grigoriev I.V."/>
            <person name="Collemare J."/>
            <person name="Bradshaw R.E."/>
        </authorList>
    </citation>
    <scope>NUCLEOTIDE SEQUENCE [LARGE SCALE GENOMIC DNA]</scope>
    <source>
        <strain evidence="2">NZE10 / CBS 128990</strain>
    </source>
</reference>
<organism evidence="1 2">
    <name type="scientific">Dothistroma septosporum (strain NZE10 / CBS 128990)</name>
    <name type="common">Red band needle blight fungus</name>
    <name type="synonym">Mycosphaerella pini</name>
    <dbReference type="NCBI Taxonomy" id="675120"/>
    <lineage>
        <taxon>Eukaryota</taxon>
        <taxon>Fungi</taxon>
        <taxon>Dikarya</taxon>
        <taxon>Ascomycota</taxon>
        <taxon>Pezizomycotina</taxon>
        <taxon>Dothideomycetes</taxon>
        <taxon>Dothideomycetidae</taxon>
        <taxon>Mycosphaerellales</taxon>
        <taxon>Mycosphaerellaceae</taxon>
        <taxon>Dothistroma</taxon>
    </lineage>
</organism>
<accession>N1PNA4</accession>
<proteinExistence type="predicted"/>
<reference evidence="1 2" key="2">
    <citation type="journal article" date="2012" name="PLoS Pathog.">
        <title>Diverse lifestyles and strategies of plant pathogenesis encoded in the genomes of eighteen Dothideomycetes fungi.</title>
        <authorList>
            <person name="Ohm R.A."/>
            <person name="Feau N."/>
            <person name="Henrissat B."/>
            <person name="Schoch C.L."/>
            <person name="Horwitz B.A."/>
            <person name="Barry K.W."/>
            <person name="Condon B.J."/>
            <person name="Copeland A.C."/>
            <person name="Dhillon B."/>
            <person name="Glaser F."/>
            <person name="Hesse C.N."/>
            <person name="Kosti I."/>
            <person name="LaButti K."/>
            <person name="Lindquist E.A."/>
            <person name="Lucas S."/>
            <person name="Salamov A.A."/>
            <person name="Bradshaw R.E."/>
            <person name="Ciuffetti L."/>
            <person name="Hamelin R.C."/>
            <person name="Kema G.H.J."/>
            <person name="Lawrence C."/>
            <person name="Scott J.A."/>
            <person name="Spatafora J.W."/>
            <person name="Turgeon B.G."/>
            <person name="de Wit P.J.G.M."/>
            <person name="Zhong S."/>
            <person name="Goodwin S.B."/>
            <person name="Grigoriev I.V."/>
        </authorList>
    </citation>
    <scope>NUCLEOTIDE SEQUENCE [LARGE SCALE GENOMIC DNA]</scope>
    <source>
        <strain evidence="2">NZE10 / CBS 128990</strain>
    </source>
</reference>
<gene>
    <name evidence="1" type="ORF">DOTSEDRAFT_24445</name>
</gene>
<protein>
    <submittedName>
        <fullName evidence="1">Uncharacterized protein</fullName>
    </submittedName>
</protein>
<name>N1PNA4_DOTSN</name>